<sequence length="93" mass="10547">MPSSNTEGVTFFRVIAFSRLSDFCALSDFQRISDFVESRKSLKSTSRVIVISVQTTFRNIIGGVLKYDCGTPRCDTFSRKISERQLSLKRLLS</sequence>
<protein>
    <submittedName>
        <fullName evidence="1">Uncharacterized protein</fullName>
    </submittedName>
</protein>
<accession>A0AAV4VFE3</accession>
<dbReference type="AlphaFoldDB" id="A0AAV4VFE3"/>
<reference evidence="1 2" key="1">
    <citation type="submission" date="2021-06" db="EMBL/GenBank/DDBJ databases">
        <title>Caerostris extrusa draft genome.</title>
        <authorList>
            <person name="Kono N."/>
            <person name="Arakawa K."/>
        </authorList>
    </citation>
    <scope>NUCLEOTIDE SEQUENCE [LARGE SCALE GENOMIC DNA]</scope>
</reference>
<comment type="caution">
    <text evidence="1">The sequence shown here is derived from an EMBL/GenBank/DDBJ whole genome shotgun (WGS) entry which is preliminary data.</text>
</comment>
<evidence type="ECO:0000313" key="1">
    <source>
        <dbReference type="EMBL" id="GIY68268.1"/>
    </source>
</evidence>
<proteinExistence type="predicted"/>
<gene>
    <name evidence="1" type="ORF">CEXT_491101</name>
</gene>
<name>A0AAV4VFE3_CAEEX</name>
<dbReference type="Proteomes" id="UP001054945">
    <property type="component" value="Unassembled WGS sequence"/>
</dbReference>
<dbReference type="EMBL" id="BPLR01014354">
    <property type="protein sequence ID" value="GIY68268.1"/>
    <property type="molecule type" value="Genomic_DNA"/>
</dbReference>
<organism evidence="1 2">
    <name type="scientific">Caerostris extrusa</name>
    <name type="common">Bark spider</name>
    <name type="synonym">Caerostris bankana</name>
    <dbReference type="NCBI Taxonomy" id="172846"/>
    <lineage>
        <taxon>Eukaryota</taxon>
        <taxon>Metazoa</taxon>
        <taxon>Ecdysozoa</taxon>
        <taxon>Arthropoda</taxon>
        <taxon>Chelicerata</taxon>
        <taxon>Arachnida</taxon>
        <taxon>Araneae</taxon>
        <taxon>Araneomorphae</taxon>
        <taxon>Entelegynae</taxon>
        <taxon>Araneoidea</taxon>
        <taxon>Araneidae</taxon>
        <taxon>Caerostris</taxon>
    </lineage>
</organism>
<keyword evidence="2" id="KW-1185">Reference proteome</keyword>
<evidence type="ECO:0000313" key="2">
    <source>
        <dbReference type="Proteomes" id="UP001054945"/>
    </source>
</evidence>